<evidence type="ECO:0000313" key="5">
    <source>
        <dbReference type="EMBL" id="AEO64062.1"/>
    </source>
</evidence>
<dbReference type="SUPFAM" id="SSF81296">
    <property type="entry name" value="E set domains"/>
    <property type="match status" value="1"/>
</dbReference>
<comment type="subunit">
    <text evidence="2">Interacts with hulA.</text>
</comment>
<dbReference type="GO" id="GO:0070086">
    <property type="term" value="P:ubiquitin-dependent endocytosis"/>
    <property type="evidence" value="ECO:0007669"/>
    <property type="project" value="TreeGrafter"/>
</dbReference>
<keyword evidence="6" id="KW-1185">Reference proteome</keyword>
<dbReference type="InterPro" id="IPR014752">
    <property type="entry name" value="Arrestin-like_C"/>
</dbReference>
<dbReference type="GO" id="GO:0031625">
    <property type="term" value="F:ubiquitin protein ligase binding"/>
    <property type="evidence" value="ECO:0007669"/>
    <property type="project" value="TreeGrafter"/>
</dbReference>
<feature type="compositionally biased region" description="Low complexity" evidence="3">
    <location>
        <begin position="590"/>
        <end position="615"/>
    </location>
</feature>
<comment type="similarity">
    <text evidence="1">Belongs to the arrestin family.</text>
</comment>
<dbReference type="Pfam" id="PF00339">
    <property type="entry name" value="Arrestin_N"/>
    <property type="match status" value="1"/>
</dbReference>
<dbReference type="InterPro" id="IPR011021">
    <property type="entry name" value="Arrestin-like_N"/>
</dbReference>
<feature type="compositionally biased region" description="Low complexity" evidence="3">
    <location>
        <begin position="492"/>
        <end position="503"/>
    </location>
</feature>
<dbReference type="Gene3D" id="2.60.40.640">
    <property type="match status" value="1"/>
</dbReference>
<dbReference type="KEGG" id="ttt:THITE_2109802"/>
<dbReference type="GO" id="GO:0005829">
    <property type="term" value="C:cytosol"/>
    <property type="evidence" value="ECO:0007669"/>
    <property type="project" value="TreeGrafter"/>
</dbReference>
<evidence type="ECO:0000259" key="4">
    <source>
        <dbReference type="SMART" id="SM01017"/>
    </source>
</evidence>
<accession>G2QXZ5</accession>
<evidence type="ECO:0000313" key="6">
    <source>
        <dbReference type="Proteomes" id="UP000008181"/>
    </source>
</evidence>
<dbReference type="OrthoDB" id="2333384at2759"/>
<evidence type="ECO:0000256" key="3">
    <source>
        <dbReference type="SAM" id="MobiDB-lite"/>
    </source>
</evidence>
<dbReference type="HOGENOM" id="CLU_018982_2_0_1"/>
<feature type="domain" description="Arrestin C-terminal-like" evidence="4">
    <location>
        <begin position="195"/>
        <end position="348"/>
    </location>
</feature>
<feature type="region of interest" description="Disordered" evidence="3">
    <location>
        <begin position="542"/>
        <end position="565"/>
    </location>
</feature>
<protein>
    <recommendedName>
        <fullName evidence="4">Arrestin C-terminal-like domain-containing protein</fullName>
    </recommendedName>
</protein>
<dbReference type="Proteomes" id="UP000008181">
    <property type="component" value="Chromosome 1"/>
</dbReference>
<dbReference type="STRING" id="578455.G2QXZ5"/>
<evidence type="ECO:0000256" key="2">
    <source>
        <dbReference type="ARBA" id="ARBA00038766"/>
    </source>
</evidence>
<dbReference type="GO" id="GO:0005886">
    <property type="term" value="C:plasma membrane"/>
    <property type="evidence" value="ECO:0007669"/>
    <property type="project" value="TreeGrafter"/>
</dbReference>
<dbReference type="RefSeq" id="XP_003650398.1">
    <property type="nucleotide sequence ID" value="XM_003650350.1"/>
</dbReference>
<gene>
    <name evidence="5" type="ORF">THITE_2109802</name>
</gene>
<feature type="compositionally biased region" description="Polar residues" evidence="3">
    <location>
        <begin position="454"/>
        <end position="470"/>
    </location>
</feature>
<name>G2QXZ5_THETT</name>
<dbReference type="PANTHER" id="PTHR11188">
    <property type="entry name" value="ARRESTIN DOMAIN CONTAINING PROTEIN"/>
    <property type="match status" value="1"/>
</dbReference>
<dbReference type="GO" id="GO:0030674">
    <property type="term" value="F:protein-macromolecule adaptor activity"/>
    <property type="evidence" value="ECO:0007669"/>
    <property type="project" value="TreeGrafter"/>
</dbReference>
<dbReference type="AlphaFoldDB" id="G2QXZ5"/>
<dbReference type="InterPro" id="IPR014756">
    <property type="entry name" value="Ig_E-set"/>
</dbReference>
<dbReference type="GeneID" id="11523591"/>
<dbReference type="eggNOG" id="KOG3780">
    <property type="taxonomic scope" value="Eukaryota"/>
</dbReference>
<reference evidence="5 6" key="1">
    <citation type="journal article" date="2011" name="Nat. Biotechnol.">
        <title>Comparative genomic analysis of the thermophilic biomass-degrading fungi Myceliophthora thermophila and Thielavia terrestris.</title>
        <authorList>
            <person name="Berka R.M."/>
            <person name="Grigoriev I.V."/>
            <person name="Otillar R."/>
            <person name="Salamov A."/>
            <person name="Grimwood J."/>
            <person name="Reid I."/>
            <person name="Ishmael N."/>
            <person name="John T."/>
            <person name="Darmond C."/>
            <person name="Moisan M.-C."/>
            <person name="Henrissat B."/>
            <person name="Coutinho P.M."/>
            <person name="Lombard V."/>
            <person name="Natvig D.O."/>
            <person name="Lindquist E."/>
            <person name="Schmutz J."/>
            <person name="Lucas S."/>
            <person name="Harris P."/>
            <person name="Powlowski J."/>
            <person name="Bellemare A."/>
            <person name="Taylor D."/>
            <person name="Butler G."/>
            <person name="de Vries R.P."/>
            <person name="Allijn I.E."/>
            <person name="van den Brink J."/>
            <person name="Ushinsky S."/>
            <person name="Storms R."/>
            <person name="Powell A.J."/>
            <person name="Paulsen I.T."/>
            <person name="Elbourne L.D.H."/>
            <person name="Baker S.E."/>
            <person name="Magnuson J."/>
            <person name="LaBoissiere S."/>
            <person name="Clutterbuck A.J."/>
            <person name="Martinez D."/>
            <person name="Wogulis M."/>
            <person name="de Leon A.L."/>
            <person name="Rey M.W."/>
            <person name="Tsang A."/>
        </authorList>
    </citation>
    <scope>NUCLEOTIDE SEQUENCE [LARGE SCALE GENOMIC DNA]</scope>
    <source>
        <strain evidence="6">ATCC 38088 / NRRL 8126</strain>
    </source>
</reference>
<dbReference type="EMBL" id="CP003009">
    <property type="protein sequence ID" value="AEO64062.1"/>
    <property type="molecule type" value="Genomic_DNA"/>
</dbReference>
<feature type="region of interest" description="Disordered" evidence="3">
    <location>
        <begin position="454"/>
        <end position="507"/>
    </location>
</feature>
<sequence length="661" mass="72032">MPSFNPFTPVSGRYTLFEIRLENDFIVFRGNEHEAAGQLLKGTVVLCLSAPLRLENIHLKLTGTVHYTWTDAKVTATGISTHKVDKALQILEHRWPPFVGIGAPDPAGDGSRQQTKGTTLPPGNYEWPFELLLGGDTTESVEGMREASIMYKLKATIARGKLLHDIHAYKQLRVIRTLDASALEFLHAMSIENIWPNKIEYSIVVPQKAIVFGSSIPVEMRFTPLLKGLELGDITIKLLEVHDIILTSQTGHSIREHKKEREIDMWTLSVSREEHWRDIIDGDNGPEGWVVDTSLDLPKKLSQCLQDVNTQGIKIRHKLKIVVALNNPDGHVSELRATLPVTIFISPNMPLDEEGNLVRLLPNGASREAATMAPPSYNDHRLDQLYEDIDLINLHSPIGGRSGVSSPLLGHSRAGSTDNLPALVQGASVHPDLLAHRLHSMSLEERHRNASWNSNLSAAGTLPRTGTSNAAHAGDETRISPPPSAPLTRQNSGDGPSGSSTPPEHVDFPQISELSRVPSYQTAVKTPVRPLATDMFDLPDYETALSTPSSRPGSPRLSVIVPPPGDSLDTITAAVHETLPASSHEPAPAPDTAPALAPAPITASASASAPVSREPSQPPPTQSRRPHRRQFSANLSLSNVLHIWGEGDEARRVHLLQARSG</sequence>
<organism evidence="5 6">
    <name type="scientific">Thermothielavioides terrestris (strain ATCC 38088 / NRRL 8126)</name>
    <name type="common">Thielavia terrestris</name>
    <dbReference type="NCBI Taxonomy" id="578455"/>
    <lineage>
        <taxon>Eukaryota</taxon>
        <taxon>Fungi</taxon>
        <taxon>Dikarya</taxon>
        <taxon>Ascomycota</taxon>
        <taxon>Pezizomycotina</taxon>
        <taxon>Sordariomycetes</taxon>
        <taxon>Sordariomycetidae</taxon>
        <taxon>Sordariales</taxon>
        <taxon>Chaetomiaceae</taxon>
        <taxon>Thermothielavioides</taxon>
        <taxon>Thermothielavioides terrestris</taxon>
    </lineage>
</organism>
<dbReference type="Pfam" id="PF02752">
    <property type="entry name" value="Arrestin_C"/>
    <property type="match status" value="1"/>
</dbReference>
<dbReference type="SMART" id="SM01017">
    <property type="entry name" value="Arrestin_C"/>
    <property type="match status" value="1"/>
</dbReference>
<dbReference type="InterPro" id="IPR011022">
    <property type="entry name" value="Arrestin_C-like"/>
</dbReference>
<proteinExistence type="inferred from homology"/>
<dbReference type="PANTHER" id="PTHR11188:SF17">
    <property type="entry name" value="FI21816P1"/>
    <property type="match status" value="1"/>
</dbReference>
<dbReference type="InterPro" id="IPR050357">
    <property type="entry name" value="Arrestin_domain-protein"/>
</dbReference>
<feature type="region of interest" description="Disordered" evidence="3">
    <location>
        <begin position="580"/>
        <end position="631"/>
    </location>
</feature>
<evidence type="ECO:0000256" key="1">
    <source>
        <dbReference type="ARBA" id="ARBA00005298"/>
    </source>
</evidence>